<dbReference type="SMART" id="SM00487">
    <property type="entry name" value="DEXDc"/>
    <property type="match status" value="1"/>
</dbReference>
<keyword evidence="8 9" id="KW-0234">DNA repair</keyword>
<dbReference type="EMBL" id="JANUXY010000013">
    <property type="protein sequence ID" value="MCS4487256.1"/>
    <property type="molecule type" value="Genomic_DNA"/>
</dbReference>
<dbReference type="PROSITE" id="PS51194">
    <property type="entry name" value="HELICASE_CTER"/>
    <property type="match status" value="1"/>
</dbReference>
<comment type="function">
    <text evidence="9">Couples transcription and DNA repair by recognizing RNA polymerase (RNAP) stalled at DNA lesions. Mediates ATP-dependent release of RNAP and its truncated transcript from the DNA, and recruitment of nucleotide excision repair machinery to the damaged site.</text>
</comment>
<dbReference type="InterPro" id="IPR027417">
    <property type="entry name" value="P-loop_NTPase"/>
</dbReference>
<dbReference type="InterPro" id="IPR047112">
    <property type="entry name" value="RecG/Mfd"/>
</dbReference>
<dbReference type="PANTHER" id="PTHR47964:SF1">
    <property type="entry name" value="ATP-DEPENDENT DNA HELICASE HOMOLOG RECG, CHLOROPLASTIC"/>
    <property type="match status" value="1"/>
</dbReference>
<evidence type="ECO:0000256" key="5">
    <source>
        <dbReference type="ARBA" id="ARBA00022806"/>
    </source>
</evidence>
<dbReference type="HAMAP" id="MF_00969">
    <property type="entry name" value="TRCF"/>
    <property type="match status" value="1"/>
</dbReference>
<keyword evidence="3 9" id="KW-0227">DNA damage</keyword>
<organism evidence="12 13">
    <name type="scientific">Staphylococcus americanisciuri</name>
    <dbReference type="NCBI Taxonomy" id="2973940"/>
    <lineage>
        <taxon>Bacteria</taxon>
        <taxon>Bacillati</taxon>
        <taxon>Bacillota</taxon>
        <taxon>Bacilli</taxon>
        <taxon>Bacillales</taxon>
        <taxon>Staphylococcaceae</taxon>
        <taxon>Staphylococcus</taxon>
    </lineage>
</organism>
<dbReference type="InterPro" id="IPR003711">
    <property type="entry name" value="CarD-like/TRCF_RID"/>
</dbReference>
<keyword evidence="13" id="KW-1185">Reference proteome</keyword>
<evidence type="ECO:0000313" key="13">
    <source>
        <dbReference type="Proteomes" id="UP001205609"/>
    </source>
</evidence>
<keyword evidence="2 9" id="KW-0547">Nucleotide-binding</keyword>
<evidence type="ECO:0000256" key="2">
    <source>
        <dbReference type="ARBA" id="ARBA00022741"/>
    </source>
</evidence>
<dbReference type="InterPro" id="IPR048635">
    <property type="entry name" value="MFD_D3"/>
</dbReference>
<dbReference type="InterPro" id="IPR037235">
    <property type="entry name" value="TRCF-like_C_D7"/>
</dbReference>
<gene>
    <name evidence="9 12" type="primary">mfd</name>
    <name evidence="12" type="ORF">NXS11_10305</name>
</gene>
<feature type="domain" description="Helicase C-terminal" evidence="11">
    <location>
        <begin position="811"/>
        <end position="972"/>
    </location>
</feature>
<proteinExistence type="inferred from homology"/>
<keyword evidence="1 9" id="KW-0963">Cytoplasm</keyword>
<dbReference type="Pfam" id="PF21132">
    <property type="entry name" value="MFD_D3"/>
    <property type="match status" value="1"/>
</dbReference>
<comment type="caution">
    <text evidence="12">The sequence shown here is derived from an EMBL/GenBank/DDBJ whole genome shotgun (WGS) entry which is preliminary data.</text>
</comment>
<dbReference type="PROSITE" id="PS51192">
    <property type="entry name" value="HELICASE_ATP_BIND_1"/>
    <property type="match status" value="1"/>
</dbReference>
<accession>A0ABT2F5E5</accession>
<dbReference type="SMART" id="SM00982">
    <property type="entry name" value="TRCF"/>
    <property type="match status" value="1"/>
</dbReference>
<dbReference type="Gene3D" id="3.40.50.11140">
    <property type="match status" value="1"/>
</dbReference>
<dbReference type="SUPFAM" id="SSF141259">
    <property type="entry name" value="CarD-like"/>
    <property type="match status" value="1"/>
</dbReference>
<evidence type="ECO:0000313" key="12">
    <source>
        <dbReference type="EMBL" id="MCS4487256.1"/>
    </source>
</evidence>
<keyword evidence="4 9" id="KW-0378">Hydrolase</keyword>
<dbReference type="InterPro" id="IPR036101">
    <property type="entry name" value="CarD-like/TRCF_RID_sf"/>
</dbReference>
<evidence type="ECO:0000256" key="4">
    <source>
        <dbReference type="ARBA" id="ARBA00022801"/>
    </source>
</evidence>
<dbReference type="InterPro" id="IPR014001">
    <property type="entry name" value="Helicase_ATP-bd"/>
</dbReference>
<dbReference type="SUPFAM" id="SSF52540">
    <property type="entry name" value="P-loop containing nucleoside triphosphate hydrolases"/>
    <property type="match status" value="4"/>
</dbReference>
<comment type="subcellular location">
    <subcellularLocation>
        <location evidence="9">Cytoplasm</location>
    </subcellularLocation>
</comment>
<sequence>MKPIINEIIQRDTRFQSLAEQVGNHNLLVTGLTASAKAAMIAEMYQSSHRQVLLITNNLYQADKLEADLLQFVSDDEVYKYPVQDIMTEEFSTQSPEFMSERVRTLTALAHERRGLFVVPLNALKKLLTPKALWQSHQMVLNVGDDIVLDEFLTQLINMGYRREAVATNIGDFSVRGGIIDIYPLLGEPVRIELFDTEIDSMRLFDIESQRSLKNITSLEITTAHDFIMTETVRKQTIERLTAAYKETRPKIDKAVRQDLKDTYDAFHITDDERFDPQVLRRLIAFMYEQSETIIDYFKDNAIVLVDEYQRVKETEDTLMSETTEFLQNLVESGKGFIGQRFMENDAFDLLIRQRNITYFTLFTTSMTVKLDEIFKFSCKPVQQYYGQYDIMTSELQRFMRQGYRIVMIAETPTKKERIQAMLSEMHIPTLLEPNVEAMLPGHAAIVEGSLTEGFELPYMSLVVITERELFKSKRKKAVKKRHKTMTNAEKIKSYQELNAGDYVVHVHHGVGRYKGVETLKVGDVHRDYMKLQYQGTDLLYVPVDQMDQVQKYVSSEDKTPKLYKLGGSDWKKVKAKVQKNVEDIADELITLYKEREQSVGYQFAPDTEEQHAFEMDFPYELTEDQDKSVREIKADMESARPMDRLLCGDVGYGKTEVAVRAAFKAVMSGKQVAFLVPTTILAQQHYETLIERMRDFPVEIHLMSRFRTPKKIRETKDGLKSGYVDIVVGTHKLLSKTIEYKNLGLLIVDEEQRFGVRHKERIKSLKANVDVLTLTATPIPRTLHMSMLGVRDLSVIETPPENRFPVQTYVIEQNANFIKEALERELARGGQVFYLYNKVQSIYEKREQLRMLMPEAEIGVAHGRLPERELEDTMLNFINGAYDILLTTTIIETGVDVPNANTLIIEEADRFGLSQLYQLRGRVGRSSRIGYAYFMHPQNKVLSETAEERLQAIKEFTELGSGFKIAMRDLNIRGAGNLLGKQQHGFIDSVGYDLYAQMLEEAVSEKRGLKVETPALELEMDIRLDAYLPASYIQDEQAKIEIYKKLRATETHDQLMDIKDELLDRFNEYPKEVANLLDSVEIKVYLLQVGVQHVKDTGKAIEILLTEAGTNRINGEELFRQSEPLGRSMVLGVKDRCMKVTLTKDAQWFESLKFLAKILAESLRLEDEEGSGI</sequence>
<evidence type="ECO:0000259" key="10">
    <source>
        <dbReference type="PROSITE" id="PS51192"/>
    </source>
</evidence>
<evidence type="ECO:0000256" key="6">
    <source>
        <dbReference type="ARBA" id="ARBA00022840"/>
    </source>
</evidence>
<dbReference type="InterPro" id="IPR041471">
    <property type="entry name" value="UvrB_inter"/>
</dbReference>
<dbReference type="Pfam" id="PF02559">
    <property type="entry name" value="CarD_TRCF_RID"/>
    <property type="match status" value="1"/>
</dbReference>
<dbReference type="Pfam" id="PF03461">
    <property type="entry name" value="TRCF"/>
    <property type="match status" value="1"/>
</dbReference>
<evidence type="ECO:0000256" key="8">
    <source>
        <dbReference type="ARBA" id="ARBA00023204"/>
    </source>
</evidence>
<dbReference type="Gene3D" id="2.40.10.170">
    <property type="match status" value="1"/>
</dbReference>
<evidence type="ECO:0000256" key="9">
    <source>
        <dbReference type="HAMAP-Rule" id="MF_00969"/>
    </source>
</evidence>
<dbReference type="SMART" id="SM00490">
    <property type="entry name" value="HELICc"/>
    <property type="match status" value="1"/>
</dbReference>
<dbReference type="Pfam" id="PF00271">
    <property type="entry name" value="Helicase_C"/>
    <property type="match status" value="1"/>
</dbReference>
<dbReference type="InterPro" id="IPR011545">
    <property type="entry name" value="DEAD/DEAH_box_helicase_dom"/>
</dbReference>
<comment type="similarity">
    <text evidence="9">In the N-terminal section; belongs to the UvrB family.</text>
</comment>
<dbReference type="PANTHER" id="PTHR47964">
    <property type="entry name" value="ATP-DEPENDENT DNA HELICASE HOMOLOG RECG, CHLOROPLASTIC"/>
    <property type="match status" value="1"/>
</dbReference>
<reference evidence="12 13" key="1">
    <citation type="journal article" date="2023" name="Int. J. Syst. Evol. Microbiol.">
        <title>Streptococcus sciuri sp. nov., Staphylococcus marylandisciuri sp. nov. and Staphylococcus americanisciuri sp. nov., isolated from faeces of eastern grey squirrel (Sciurus carolinensis).</title>
        <authorList>
            <person name="Volokhov D.V."/>
            <person name="Zagorodnyaya T.A."/>
            <person name="Furtak V.A."/>
            <person name="Nattanmai G."/>
            <person name="Randall L."/>
            <person name="Jose S."/>
            <person name="Gao Y."/>
            <person name="Eisenberg T."/>
            <person name="Delmonte P."/>
            <person name="Blom J."/>
            <person name="Mitchell K.K."/>
        </authorList>
    </citation>
    <scope>NUCLEOTIDE SEQUENCE [LARGE SCALE GENOMIC DNA]</scope>
    <source>
        <strain evidence="12 13">GRT3</strain>
    </source>
</reference>
<keyword evidence="7 9" id="KW-0238">DNA-binding</keyword>
<dbReference type="EC" id="3.6.4.-" evidence="9"/>
<keyword evidence="5" id="KW-0347">Helicase</keyword>
<name>A0ABT2F5E5_9STAP</name>
<evidence type="ECO:0000256" key="1">
    <source>
        <dbReference type="ARBA" id="ARBA00022490"/>
    </source>
</evidence>
<dbReference type="Gene3D" id="3.40.50.11180">
    <property type="match status" value="1"/>
</dbReference>
<dbReference type="Pfam" id="PF00270">
    <property type="entry name" value="DEAD"/>
    <property type="match status" value="1"/>
</dbReference>
<dbReference type="Gene3D" id="3.90.1150.50">
    <property type="entry name" value="Transcription-repair-coupling factor, D7 domain"/>
    <property type="match status" value="1"/>
</dbReference>
<dbReference type="Pfam" id="PF17757">
    <property type="entry name" value="UvrB_inter"/>
    <property type="match status" value="1"/>
</dbReference>
<dbReference type="SUPFAM" id="SSF143517">
    <property type="entry name" value="TRCF domain-like"/>
    <property type="match status" value="1"/>
</dbReference>
<dbReference type="Gene3D" id="3.40.50.300">
    <property type="entry name" value="P-loop containing nucleotide triphosphate hydrolases"/>
    <property type="match status" value="2"/>
</dbReference>
<dbReference type="InterPro" id="IPR001650">
    <property type="entry name" value="Helicase_C-like"/>
</dbReference>
<feature type="domain" description="Helicase ATP-binding" evidence="10">
    <location>
        <begin position="636"/>
        <end position="797"/>
    </location>
</feature>
<dbReference type="NCBIfam" id="TIGR00580">
    <property type="entry name" value="mfd"/>
    <property type="match status" value="1"/>
</dbReference>
<comment type="similarity">
    <text evidence="9">In the C-terminal section; belongs to the helicase family. RecG subfamily.</text>
</comment>
<evidence type="ECO:0000259" key="11">
    <source>
        <dbReference type="PROSITE" id="PS51194"/>
    </source>
</evidence>
<dbReference type="InterPro" id="IPR004576">
    <property type="entry name" value="Mfd"/>
</dbReference>
<evidence type="ECO:0000256" key="3">
    <source>
        <dbReference type="ARBA" id="ARBA00022763"/>
    </source>
</evidence>
<dbReference type="Gene3D" id="3.30.2060.10">
    <property type="entry name" value="Penicillin-binding protein 1b domain"/>
    <property type="match status" value="1"/>
</dbReference>
<dbReference type="SMART" id="SM01058">
    <property type="entry name" value="CarD_TRCF"/>
    <property type="match status" value="1"/>
</dbReference>
<keyword evidence="6 9" id="KW-0067">ATP-binding</keyword>
<dbReference type="Proteomes" id="UP001205609">
    <property type="component" value="Unassembled WGS sequence"/>
</dbReference>
<dbReference type="RefSeq" id="WP_259200940.1">
    <property type="nucleotide sequence ID" value="NZ_JANUXY010000013.1"/>
</dbReference>
<dbReference type="InterPro" id="IPR005118">
    <property type="entry name" value="TRCF_C"/>
</dbReference>
<evidence type="ECO:0000256" key="7">
    <source>
        <dbReference type="ARBA" id="ARBA00023125"/>
    </source>
</evidence>
<dbReference type="CDD" id="cd17991">
    <property type="entry name" value="DEXHc_TRCF"/>
    <property type="match status" value="1"/>
</dbReference>
<protein>
    <recommendedName>
        <fullName evidence="9">Transcription-repair-coupling factor</fullName>
        <shortName evidence="9">TRCF</shortName>
        <ecNumber evidence="9">3.6.4.-</ecNumber>
    </recommendedName>
</protein>